<sequence length="111" mass="12252">MLSLSLKGSLGPLDTTELVTEEIVMDSLSKVVDKGTDWLTKSVGREIGYFFTYERRIKSLDKECERLGNIRSGVQQGAEASRRNSRNLAPSVQAWLTSVDTTTADVATILQ</sequence>
<protein>
    <submittedName>
        <fullName evidence="1">Uncharacterized protein</fullName>
    </submittedName>
</protein>
<name>A0A2G2VS21_CAPBA</name>
<dbReference type="Proteomes" id="UP000224567">
    <property type="component" value="Unassembled WGS sequence"/>
</dbReference>
<keyword evidence="2" id="KW-1185">Reference proteome</keyword>
<evidence type="ECO:0000313" key="1">
    <source>
        <dbReference type="EMBL" id="PHT35789.1"/>
    </source>
</evidence>
<dbReference type="AlphaFoldDB" id="A0A2G2VS21"/>
<dbReference type="EMBL" id="MLFT02000010">
    <property type="protein sequence ID" value="PHT35789.1"/>
    <property type="molecule type" value="Genomic_DNA"/>
</dbReference>
<organism evidence="1 2">
    <name type="scientific">Capsicum baccatum</name>
    <name type="common">Peruvian pepper</name>
    <dbReference type="NCBI Taxonomy" id="33114"/>
    <lineage>
        <taxon>Eukaryota</taxon>
        <taxon>Viridiplantae</taxon>
        <taxon>Streptophyta</taxon>
        <taxon>Embryophyta</taxon>
        <taxon>Tracheophyta</taxon>
        <taxon>Spermatophyta</taxon>
        <taxon>Magnoliopsida</taxon>
        <taxon>eudicotyledons</taxon>
        <taxon>Gunneridae</taxon>
        <taxon>Pentapetalae</taxon>
        <taxon>asterids</taxon>
        <taxon>lamiids</taxon>
        <taxon>Solanales</taxon>
        <taxon>Solanaceae</taxon>
        <taxon>Solanoideae</taxon>
        <taxon>Capsiceae</taxon>
        <taxon>Capsicum</taxon>
    </lineage>
</organism>
<proteinExistence type="predicted"/>
<gene>
    <name evidence="1" type="ORF">CQW23_23489</name>
</gene>
<reference evidence="2" key="2">
    <citation type="journal article" date="2017" name="J. Anim. Genet.">
        <title>Multiple reference genome sequences of hot pepper reveal the massive evolution of plant disease resistance genes by retroduplication.</title>
        <authorList>
            <person name="Kim S."/>
            <person name="Park J."/>
            <person name="Yeom S.-I."/>
            <person name="Kim Y.-M."/>
            <person name="Seo E."/>
            <person name="Kim K.-T."/>
            <person name="Kim M.-S."/>
            <person name="Lee J.M."/>
            <person name="Cheong K."/>
            <person name="Shin H.-S."/>
            <person name="Kim S.-B."/>
            <person name="Han K."/>
            <person name="Lee J."/>
            <person name="Park M."/>
            <person name="Lee H.-A."/>
            <person name="Lee H.-Y."/>
            <person name="Lee Y."/>
            <person name="Oh S."/>
            <person name="Lee J.H."/>
            <person name="Choi E."/>
            <person name="Choi E."/>
            <person name="Lee S.E."/>
            <person name="Jeon J."/>
            <person name="Kim H."/>
            <person name="Choi G."/>
            <person name="Song H."/>
            <person name="Lee J."/>
            <person name="Lee S.-C."/>
            <person name="Kwon J.-K."/>
            <person name="Lee H.-Y."/>
            <person name="Koo N."/>
            <person name="Hong Y."/>
            <person name="Kim R.W."/>
            <person name="Kang W.-H."/>
            <person name="Huh J.H."/>
            <person name="Kang B.-C."/>
            <person name="Yang T.-J."/>
            <person name="Lee Y.-H."/>
            <person name="Bennetzen J.L."/>
            <person name="Choi D."/>
        </authorList>
    </citation>
    <scope>NUCLEOTIDE SEQUENCE [LARGE SCALE GENOMIC DNA]</scope>
    <source>
        <strain evidence="2">cv. PBC81</strain>
    </source>
</reference>
<evidence type="ECO:0000313" key="2">
    <source>
        <dbReference type="Proteomes" id="UP000224567"/>
    </source>
</evidence>
<reference evidence="1 2" key="1">
    <citation type="journal article" date="2017" name="Genome Biol.">
        <title>New reference genome sequences of hot pepper reveal the massive evolution of plant disease-resistance genes by retroduplication.</title>
        <authorList>
            <person name="Kim S."/>
            <person name="Park J."/>
            <person name="Yeom S.I."/>
            <person name="Kim Y.M."/>
            <person name="Seo E."/>
            <person name="Kim K.T."/>
            <person name="Kim M.S."/>
            <person name="Lee J.M."/>
            <person name="Cheong K."/>
            <person name="Shin H.S."/>
            <person name="Kim S.B."/>
            <person name="Han K."/>
            <person name="Lee J."/>
            <person name="Park M."/>
            <person name="Lee H.A."/>
            <person name="Lee H.Y."/>
            <person name="Lee Y."/>
            <person name="Oh S."/>
            <person name="Lee J.H."/>
            <person name="Choi E."/>
            <person name="Choi E."/>
            <person name="Lee S.E."/>
            <person name="Jeon J."/>
            <person name="Kim H."/>
            <person name="Choi G."/>
            <person name="Song H."/>
            <person name="Lee J."/>
            <person name="Lee S.C."/>
            <person name="Kwon J.K."/>
            <person name="Lee H.Y."/>
            <person name="Koo N."/>
            <person name="Hong Y."/>
            <person name="Kim R.W."/>
            <person name="Kang W.H."/>
            <person name="Huh J.H."/>
            <person name="Kang B.C."/>
            <person name="Yang T.J."/>
            <person name="Lee Y.H."/>
            <person name="Bennetzen J.L."/>
            <person name="Choi D."/>
        </authorList>
    </citation>
    <scope>NUCLEOTIDE SEQUENCE [LARGE SCALE GENOMIC DNA]</scope>
    <source>
        <strain evidence="2">cv. PBC81</strain>
    </source>
</reference>
<dbReference type="OrthoDB" id="1898799at2759"/>
<comment type="caution">
    <text evidence="1">The sequence shown here is derived from an EMBL/GenBank/DDBJ whole genome shotgun (WGS) entry which is preliminary data.</text>
</comment>
<accession>A0A2G2VS21</accession>